<accession>A0A8J7G505</accession>
<organism evidence="2 3">
    <name type="scientific">Savagea serpentis</name>
    <dbReference type="NCBI Taxonomy" id="2785297"/>
    <lineage>
        <taxon>Bacteria</taxon>
        <taxon>Bacillati</taxon>
        <taxon>Bacillota</taxon>
        <taxon>Bacilli</taxon>
        <taxon>Bacillales</taxon>
        <taxon>Caryophanaceae</taxon>
        <taxon>Savagea</taxon>
    </lineage>
</organism>
<sequence>MKVCPTCQAGVKRTEKICPYCNASLKSWKRRMYWGMGFVILLLLIAPIFIHVYMDKVTSSTKQIDQMIMGLEQDNYAMFAEAVGAPLELEEQAQQHVLDYMKNQSLTEFKKRTTRITARAKRDNKNTYVHHEDGSAVLDVHVSKYNVFYNKVEVKLREPVLHWVASHE</sequence>
<gene>
    <name evidence="2" type="ORF">IRY55_08440</name>
</gene>
<protein>
    <recommendedName>
        <fullName evidence="4">Zinc ribbon domain-containing protein</fullName>
    </recommendedName>
</protein>
<feature type="transmembrane region" description="Helical" evidence="1">
    <location>
        <begin position="33"/>
        <end position="54"/>
    </location>
</feature>
<dbReference type="Proteomes" id="UP000622653">
    <property type="component" value="Unassembled WGS sequence"/>
</dbReference>
<name>A0A8J7G505_9BACL</name>
<dbReference type="AlphaFoldDB" id="A0A8J7G505"/>
<evidence type="ECO:0000313" key="3">
    <source>
        <dbReference type="Proteomes" id="UP000622653"/>
    </source>
</evidence>
<reference evidence="2" key="1">
    <citation type="submission" date="2020-11" db="EMBL/GenBank/DDBJ databases">
        <title>Multidrug resistant novel bacterium Savagea serpentis sp. nov., isolated from the scats of a vine snake (Ahaetulla nasuta).</title>
        <authorList>
            <person name="Venkata Ramana V."/>
            <person name="Vikas Patil S."/>
            <person name="Yogita Lugani V."/>
        </authorList>
    </citation>
    <scope>NUCLEOTIDE SEQUENCE</scope>
    <source>
        <strain evidence="2">SN6</strain>
    </source>
</reference>
<dbReference type="EMBL" id="JADKPV010000003">
    <property type="protein sequence ID" value="MBF4501387.1"/>
    <property type="molecule type" value="Genomic_DNA"/>
</dbReference>
<evidence type="ECO:0000256" key="1">
    <source>
        <dbReference type="SAM" id="Phobius"/>
    </source>
</evidence>
<comment type="caution">
    <text evidence="2">The sequence shown here is derived from an EMBL/GenBank/DDBJ whole genome shotgun (WGS) entry which is preliminary data.</text>
</comment>
<evidence type="ECO:0008006" key="4">
    <source>
        <dbReference type="Google" id="ProtNLM"/>
    </source>
</evidence>
<keyword evidence="3" id="KW-1185">Reference proteome</keyword>
<evidence type="ECO:0000313" key="2">
    <source>
        <dbReference type="EMBL" id="MBF4501387.1"/>
    </source>
</evidence>
<keyword evidence="1" id="KW-1133">Transmembrane helix</keyword>
<proteinExistence type="predicted"/>
<dbReference type="RefSeq" id="WP_194562863.1">
    <property type="nucleotide sequence ID" value="NZ_JADKPV010000003.1"/>
</dbReference>
<keyword evidence="1" id="KW-0472">Membrane</keyword>
<keyword evidence="1" id="KW-0812">Transmembrane</keyword>